<organism evidence="1 2">
    <name type="scientific">Saccharopolyspora shandongensis</name>
    <dbReference type="NCBI Taxonomy" id="418495"/>
    <lineage>
        <taxon>Bacteria</taxon>
        <taxon>Bacillati</taxon>
        <taxon>Actinomycetota</taxon>
        <taxon>Actinomycetes</taxon>
        <taxon>Pseudonocardiales</taxon>
        <taxon>Pseudonocardiaceae</taxon>
        <taxon>Saccharopolyspora</taxon>
    </lineage>
</organism>
<proteinExistence type="predicted"/>
<protein>
    <submittedName>
        <fullName evidence="1">Uncharacterized protein</fullName>
    </submittedName>
</protein>
<dbReference type="Proteomes" id="UP000199529">
    <property type="component" value="Unassembled WGS sequence"/>
</dbReference>
<dbReference type="EMBL" id="FNOK01000029">
    <property type="protein sequence ID" value="SDY57953.1"/>
    <property type="molecule type" value="Genomic_DNA"/>
</dbReference>
<keyword evidence="2" id="KW-1185">Reference proteome</keyword>
<evidence type="ECO:0000313" key="2">
    <source>
        <dbReference type="Proteomes" id="UP000199529"/>
    </source>
</evidence>
<dbReference type="OrthoDB" id="4231396at2"/>
<gene>
    <name evidence="1" type="ORF">SAMN05216215_1029104</name>
</gene>
<dbReference type="AlphaFoldDB" id="A0A1H3L0L4"/>
<name>A0A1H3L0L4_9PSEU</name>
<dbReference type="RefSeq" id="WP_143061117.1">
    <property type="nucleotide sequence ID" value="NZ_FNOK01000029.1"/>
</dbReference>
<dbReference type="STRING" id="418495.SAMN05216215_1029104"/>
<accession>A0A1H3L0L4</accession>
<reference evidence="2" key="1">
    <citation type="submission" date="2016-10" db="EMBL/GenBank/DDBJ databases">
        <authorList>
            <person name="Varghese N."/>
            <person name="Submissions S."/>
        </authorList>
    </citation>
    <scope>NUCLEOTIDE SEQUENCE [LARGE SCALE GENOMIC DNA]</scope>
    <source>
        <strain evidence="2">CGMCC 4.3530</strain>
    </source>
</reference>
<evidence type="ECO:0000313" key="1">
    <source>
        <dbReference type="EMBL" id="SDY57953.1"/>
    </source>
</evidence>
<sequence length="97" mass="10491">MTQQYLVGELSLRLAQLEAAADPTAVGRVARLRREVEATPPSALGPAVARAIRLADELCWDSVHRGDVSAFDGHAAWAAELHEFAACAGLLDREVRR</sequence>